<dbReference type="SUPFAM" id="SSF50800">
    <property type="entry name" value="PK beta-barrel domain-like"/>
    <property type="match status" value="1"/>
</dbReference>
<protein>
    <recommendedName>
        <fullName evidence="3">MOSC domain-containing protein</fullName>
    </recommendedName>
</protein>
<keyword evidence="2" id="KW-1185">Reference proteome</keyword>
<dbReference type="EMBL" id="LQBQ01000039">
    <property type="protein sequence ID" value="KUJ73153.1"/>
    <property type="molecule type" value="Genomic_DNA"/>
</dbReference>
<sequence>MTDFATRAELDALLPSISAAPKDEARAEVICYRPDFRQRVFAERISFCPERGVVGDRWRDKAWLRDAQGNPDRRIQVCILGARVYHAVCRRGPEIPHPGDTIIADLNLSEENLPTGSLLQAGSALLRVSDVFNDACVKWRTRYGADSVEWINDPRNKPLRLRGILCEIVEAGDLEVNGPIRKPG</sequence>
<reference evidence="1 2" key="1">
    <citation type="submission" date="2015-12" db="EMBL/GenBank/DDBJ databases">
        <authorList>
            <person name="Shamseldin A."/>
            <person name="Moawad H."/>
            <person name="Abd El-Rahim W.M."/>
            <person name="Sadowsky M.J."/>
        </authorList>
    </citation>
    <scope>NUCLEOTIDE SEQUENCE [LARGE SCALE GENOMIC DNA]</scope>
    <source>
        <strain evidence="1 2">ZGT118</strain>
    </source>
</reference>
<dbReference type="AlphaFoldDB" id="A0A0X3TBU3"/>
<evidence type="ECO:0008006" key="3">
    <source>
        <dbReference type="Google" id="ProtNLM"/>
    </source>
</evidence>
<comment type="caution">
    <text evidence="1">The sequence shown here is derived from an EMBL/GenBank/DDBJ whole genome shotgun (WGS) entry which is preliminary data.</text>
</comment>
<proteinExistence type="predicted"/>
<evidence type="ECO:0000313" key="1">
    <source>
        <dbReference type="EMBL" id="KUJ73153.1"/>
    </source>
</evidence>
<organism evidence="1 2">
    <name type="scientific">Ruegeria marisrubri</name>
    <dbReference type="NCBI Taxonomy" id="1685379"/>
    <lineage>
        <taxon>Bacteria</taxon>
        <taxon>Pseudomonadati</taxon>
        <taxon>Pseudomonadota</taxon>
        <taxon>Alphaproteobacteria</taxon>
        <taxon>Rhodobacterales</taxon>
        <taxon>Roseobacteraceae</taxon>
        <taxon>Ruegeria</taxon>
    </lineage>
</organism>
<dbReference type="Gene3D" id="2.40.33.20">
    <property type="entry name" value="PK beta-barrel domain-like"/>
    <property type="match status" value="1"/>
</dbReference>
<name>A0A0X3TBU3_9RHOB</name>
<dbReference type="OrthoDB" id="5735964at2"/>
<accession>A0A0X3TBU3</accession>
<evidence type="ECO:0000313" key="2">
    <source>
        <dbReference type="Proteomes" id="UP000053791"/>
    </source>
</evidence>
<dbReference type="RefSeq" id="WP_068350040.1">
    <property type="nucleotide sequence ID" value="NZ_LQBQ01000039.1"/>
</dbReference>
<dbReference type="STRING" id="1685379.AVO45_15540"/>
<gene>
    <name evidence="1" type="ORF">AVO45_15540</name>
</gene>
<dbReference type="InterPro" id="IPR011037">
    <property type="entry name" value="Pyrv_Knase-like_insert_dom_sf"/>
</dbReference>
<dbReference type="Proteomes" id="UP000053791">
    <property type="component" value="Unassembled WGS sequence"/>
</dbReference>